<feature type="transmembrane region" description="Helical" evidence="8">
    <location>
        <begin position="210"/>
        <end position="230"/>
    </location>
</feature>
<evidence type="ECO:0000313" key="11">
    <source>
        <dbReference type="Proteomes" id="UP001575652"/>
    </source>
</evidence>
<feature type="transmembrane region" description="Helical" evidence="8">
    <location>
        <begin position="87"/>
        <end position="106"/>
    </location>
</feature>
<dbReference type="CDD" id="cd17502">
    <property type="entry name" value="MFS_Azr1_MDR_like"/>
    <property type="match status" value="1"/>
</dbReference>
<comment type="caution">
    <text evidence="10">The sequence shown here is derived from an EMBL/GenBank/DDBJ whole genome shotgun (WGS) entry which is preliminary data.</text>
</comment>
<keyword evidence="5 8" id="KW-1133">Transmembrane helix</keyword>
<keyword evidence="2" id="KW-0813">Transport</keyword>
<evidence type="ECO:0000313" key="10">
    <source>
        <dbReference type="EMBL" id="MFB0833702.1"/>
    </source>
</evidence>
<feature type="region of interest" description="Disordered" evidence="7">
    <location>
        <begin position="515"/>
        <end position="592"/>
    </location>
</feature>
<dbReference type="InterPro" id="IPR011701">
    <property type="entry name" value="MFS"/>
</dbReference>
<evidence type="ECO:0000256" key="2">
    <source>
        <dbReference type="ARBA" id="ARBA00022448"/>
    </source>
</evidence>
<dbReference type="Gene3D" id="1.20.1720.10">
    <property type="entry name" value="Multidrug resistance protein D"/>
    <property type="match status" value="1"/>
</dbReference>
<feature type="transmembrane region" description="Helical" evidence="8">
    <location>
        <begin position="236"/>
        <end position="258"/>
    </location>
</feature>
<dbReference type="PROSITE" id="PS50850">
    <property type="entry name" value="MFS"/>
    <property type="match status" value="1"/>
</dbReference>
<keyword evidence="11" id="KW-1185">Reference proteome</keyword>
<feature type="transmembrane region" description="Helical" evidence="8">
    <location>
        <begin position="112"/>
        <end position="133"/>
    </location>
</feature>
<dbReference type="Proteomes" id="UP001575652">
    <property type="component" value="Unassembled WGS sequence"/>
</dbReference>
<dbReference type="RefSeq" id="WP_373970867.1">
    <property type="nucleotide sequence ID" value="NZ_JBHDLJ010000002.1"/>
</dbReference>
<dbReference type="PANTHER" id="PTHR23501">
    <property type="entry name" value="MAJOR FACILITATOR SUPERFAMILY"/>
    <property type="match status" value="1"/>
</dbReference>
<evidence type="ECO:0000256" key="8">
    <source>
        <dbReference type="SAM" id="Phobius"/>
    </source>
</evidence>
<dbReference type="InterPro" id="IPR020846">
    <property type="entry name" value="MFS_dom"/>
</dbReference>
<dbReference type="EMBL" id="JBHDLJ010000002">
    <property type="protein sequence ID" value="MFB0833702.1"/>
    <property type="molecule type" value="Genomic_DNA"/>
</dbReference>
<comment type="subcellular location">
    <subcellularLocation>
        <location evidence="1">Cell membrane</location>
        <topology evidence="1">Multi-pass membrane protein</topology>
    </subcellularLocation>
</comment>
<evidence type="ECO:0000256" key="1">
    <source>
        <dbReference type="ARBA" id="ARBA00004651"/>
    </source>
</evidence>
<keyword evidence="4 8" id="KW-0812">Transmembrane</keyword>
<feature type="transmembrane region" description="Helical" evidence="8">
    <location>
        <begin position="368"/>
        <end position="391"/>
    </location>
</feature>
<evidence type="ECO:0000256" key="7">
    <source>
        <dbReference type="SAM" id="MobiDB-lite"/>
    </source>
</evidence>
<dbReference type="InterPro" id="IPR004638">
    <property type="entry name" value="EmrB-like"/>
</dbReference>
<name>A0ABV4UK27_9MICC</name>
<feature type="transmembrane region" description="Helical" evidence="8">
    <location>
        <begin position="343"/>
        <end position="362"/>
    </location>
</feature>
<feature type="transmembrane region" description="Helical" evidence="8">
    <location>
        <begin position="411"/>
        <end position="430"/>
    </location>
</feature>
<protein>
    <submittedName>
        <fullName evidence="10">MDR family MFS transporter</fullName>
    </submittedName>
</protein>
<dbReference type="Gene3D" id="1.20.1250.20">
    <property type="entry name" value="MFS general substrate transporter like domains"/>
    <property type="match status" value="1"/>
</dbReference>
<keyword evidence="6 8" id="KW-0472">Membrane</keyword>
<feature type="compositionally biased region" description="Acidic residues" evidence="7">
    <location>
        <begin position="550"/>
        <end position="564"/>
    </location>
</feature>
<evidence type="ECO:0000256" key="3">
    <source>
        <dbReference type="ARBA" id="ARBA00022475"/>
    </source>
</evidence>
<feature type="transmembrane region" description="Helical" evidence="8">
    <location>
        <begin position="314"/>
        <end position="331"/>
    </location>
</feature>
<keyword evidence="3" id="KW-1003">Cell membrane</keyword>
<dbReference type="PANTHER" id="PTHR23501:SF197">
    <property type="entry name" value="COMD"/>
    <property type="match status" value="1"/>
</dbReference>
<evidence type="ECO:0000256" key="4">
    <source>
        <dbReference type="ARBA" id="ARBA00022692"/>
    </source>
</evidence>
<dbReference type="PRINTS" id="PR01036">
    <property type="entry name" value="TCRTETB"/>
</dbReference>
<feature type="transmembrane region" description="Helical" evidence="8">
    <location>
        <begin position="145"/>
        <end position="163"/>
    </location>
</feature>
<reference evidence="10 11" key="1">
    <citation type="submission" date="2024-09" db="EMBL/GenBank/DDBJ databases">
        <authorList>
            <person name="Salinas-Garcia M.A."/>
            <person name="Prieme A."/>
        </authorList>
    </citation>
    <scope>NUCLEOTIDE SEQUENCE [LARGE SCALE GENOMIC DNA]</scope>
    <source>
        <strain evidence="10 11">DSM 21081</strain>
    </source>
</reference>
<feature type="domain" description="Major facilitator superfamily (MFS) profile" evidence="9">
    <location>
        <begin position="22"/>
        <end position="502"/>
    </location>
</feature>
<dbReference type="NCBIfam" id="TIGR00711">
    <property type="entry name" value="efflux_EmrB"/>
    <property type="match status" value="1"/>
</dbReference>
<dbReference type="SUPFAM" id="SSF103473">
    <property type="entry name" value="MFS general substrate transporter"/>
    <property type="match status" value="1"/>
</dbReference>
<gene>
    <name evidence="10" type="ORF">ACETWP_03800</name>
</gene>
<organism evidence="10 11">
    <name type="scientific">Arthrobacter halodurans</name>
    <dbReference type="NCBI Taxonomy" id="516699"/>
    <lineage>
        <taxon>Bacteria</taxon>
        <taxon>Bacillati</taxon>
        <taxon>Actinomycetota</taxon>
        <taxon>Actinomycetes</taxon>
        <taxon>Micrococcales</taxon>
        <taxon>Micrococcaceae</taxon>
        <taxon>Arthrobacter</taxon>
    </lineage>
</organism>
<accession>A0ABV4UK27</accession>
<evidence type="ECO:0000259" key="9">
    <source>
        <dbReference type="PROSITE" id="PS50850"/>
    </source>
</evidence>
<feature type="transmembrane region" description="Helical" evidence="8">
    <location>
        <begin position="279"/>
        <end position="302"/>
    </location>
</feature>
<feature type="transmembrane region" description="Helical" evidence="8">
    <location>
        <begin position="21"/>
        <end position="44"/>
    </location>
</feature>
<sequence>MNPTPPTAEERRRHDKRNLTLLFAGLMVTMLLASLNQTVLSSALPTIVGELNGVEHMAWIITAFILASTVMMPVYGKLGDLFGRKPLLIFAISVFMAGSVVGALAGDMPTLIVARVIQGLGGGGLMILSQAIIADVVPARDRGKYMGIMGGVFAFSSVAGPLIGGGLTEGPGWRWTFWINVPLAVLAILAAVFLLHIPKRRTGPRPKIDYAGMMLIAVATTALVLVGTWGGATYAWGSPVILGLAATAVAAAVVFVVVESRVPEPVMPLMLFRDRNFNLTTASALLTGIAMFGAIGYMPTYLQMVTGYGATESGLLMIPMMGSLLVASVVVGRQVSKTGRYKAVMIAGTAVVAVALVLLSTIHADSPVYLICIYLGVMGLGLGSSLQMLTLVAQNSFPITFVGTATAGQNYFRQVGATLGSAVVGTLFASRLKDLLAERLPAAGAAGNGNSFTPALVSSLPDPIRNVVVESYNEALVPLFLWMVPLAVLSAVALLFVVEKPLATKIERELPAESLAEGALSPSDPAHGTPAHGRPALGTPTQGTPADWDAAADADAGADADADPVGDTRVGAAAREEVAAGCGDGHGRRSPR</sequence>
<proteinExistence type="predicted"/>
<dbReference type="Pfam" id="PF07690">
    <property type="entry name" value="MFS_1"/>
    <property type="match status" value="1"/>
</dbReference>
<dbReference type="InterPro" id="IPR036259">
    <property type="entry name" value="MFS_trans_sf"/>
</dbReference>
<evidence type="ECO:0000256" key="5">
    <source>
        <dbReference type="ARBA" id="ARBA00022989"/>
    </source>
</evidence>
<evidence type="ECO:0000256" key="6">
    <source>
        <dbReference type="ARBA" id="ARBA00023136"/>
    </source>
</evidence>
<feature type="transmembrane region" description="Helical" evidence="8">
    <location>
        <begin position="479"/>
        <end position="498"/>
    </location>
</feature>
<feature type="transmembrane region" description="Helical" evidence="8">
    <location>
        <begin position="175"/>
        <end position="198"/>
    </location>
</feature>
<feature type="transmembrane region" description="Helical" evidence="8">
    <location>
        <begin position="56"/>
        <end position="75"/>
    </location>
</feature>